<reference evidence="2" key="1">
    <citation type="submission" date="2023-03" db="EMBL/GenBank/DDBJ databases">
        <title>Massive genome expansion in bonnet fungi (Mycena s.s.) driven by repeated elements and novel gene families across ecological guilds.</title>
        <authorList>
            <consortium name="Lawrence Berkeley National Laboratory"/>
            <person name="Harder C.B."/>
            <person name="Miyauchi S."/>
            <person name="Viragh M."/>
            <person name="Kuo A."/>
            <person name="Thoen E."/>
            <person name="Andreopoulos B."/>
            <person name="Lu D."/>
            <person name="Skrede I."/>
            <person name="Drula E."/>
            <person name="Henrissat B."/>
            <person name="Morin E."/>
            <person name="Kohler A."/>
            <person name="Barry K."/>
            <person name="LaButti K."/>
            <person name="Morin E."/>
            <person name="Salamov A."/>
            <person name="Lipzen A."/>
            <person name="Mereny Z."/>
            <person name="Hegedus B."/>
            <person name="Baldrian P."/>
            <person name="Stursova M."/>
            <person name="Weitz H."/>
            <person name="Taylor A."/>
            <person name="Grigoriev I.V."/>
            <person name="Nagy L.G."/>
            <person name="Martin F."/>
            <person name="Kauserud H."/>
        </authorList>
    </citation>
    <scope>NUCLEOTIDE SEQUENCE</scope>
    <source>
        <strain evidence="2">9144</strain>
    </source>
</reference>
<keyword evidence="3" id="KW-1185">Reference proteome</keyword>
<feature type="non-terminal residue" evidence="2">
    <location>
        <position position="1"/>
    </location>
</feature>
<dbReference type="AlphaFoldDB" id="A0AAD6Y8V2"/>
<dbReference type="Proteomes" id="UP001219525">
    <property type="component" value="Unassembled WGS sequence"/>
</dbReference>
<evidence type="ECO:0000313" key="2">
    <source>
        <dbReference type="EMBL" id="KAJ7199864.1"/>
    </source>
</evidence>
<proteinExistence type="predicted"/>
<feature type="non-terminal residue" evidence="2">
    <location>
        <position position="83"/>
    </location>
</feature>
<evidence type="ECO:0000313" key="3">
    <source>
        <dbReference type="Proteomes" id="UP001219525"/>
    </source>
</evidence>
<accession>A0AAD6Y8V2</accession>
<dbReference type="EMBL" id="JARJCW010000066">
    <property type="protein sequence ID" value="KAJ7199864.1"/>
    <property type="molecule type" value="Genomic_DNA"/>
</dbReference>
<feature type="domain" description="DNA helicase Pif1-like 2B" evidence="1">
    <location>
        <begin position="10"/>
        <end position="38"/>
    </location>
</feature>
<organism evidence="2 3">
    <name type="scientific">Mycena pura</name>
    <dbReference type="NCBI Taxonomy" id="153505"/>
    <lineage>
        <taxon>Eukaryota</taxon>
        <taxon>Fungi</taxon>
        <taxon>Dikarya</taxon>
        <taxon>Basidiomycota</taxon>
        <taxon>Agaricomycotina</taxon>
        <taxon>Agaricomycetes</taxon>
        <taxon>Agaricomycetidae</taxon>
        <taxon>Agaricales</taxon>
        <taxon>Marasmiineae</taxon>
        <taxon>Mycenaceae</taxon>
        <taxon>Mycena</taxon>
    </lineage>
</organism>
<comment type="caution">
    <text evidence="2">The sequence shown here is derived from an EMBL/GenBank/DDBJ whole genome shotgun (WGS) entry which is preliminary data.</text>
</comment>
<evidence type="ECO:0000259" key="1">
    <source>
        <dbReference type="Pfam" id="PF21530"/>
    </source>
</evidence>
<dbReference type="InterPro" id="IPR049163">
    <property type="entry name" value="Pif1-like_2B_dom"/>
</dbReference>
<name>A0AAD6Y8V2_9AGAR</name>
<dbReference type="Pfam" id="PF21530">
    <property type="entry name" value="Pif1_2B_dom"/>
    <property type="match status" value="1"/>
</dbReference>
<sequence length="83" mass="8929">TNHRLGKIPLVIGMPVMITHNFDVAHGIVNGSRGILTSIRYTVDAEGNRHATSCVVNIPDMDGPALESLPEKHAAVMPDKAEM</sequence>
<gene>
    <name evidence="2" type="ORF">GGX14DRAFT_342841</name>
</gene>
<protein>
    <recommendedName>
        <fullName evidence="1">DNA helicase Pif1-like 2B domain-containing protein</fullName>
    </recommendedName>
</protein>